<dbReference type="Gene3D" id="3.40.30.10">
    <property type="entry name" value="Glutaredoxin"/>
    <property type="match status" value="1"/>
</dbReference>
<gene>
    <name evidence="2" type="ORF">CHU92_04030</name>
</gene>
<organism evidence="2 3">
    <name type="scientific">Flavobacterium cyanobacteriorum</name>
    <dbReference type="NCBI Taxonomy" id="2022802"/>
    <lineage>
        <taxon>Bacteria</taxon>
        <taxon>Pseudomonadati</taxon>
        <taxon>Bacteroidota</taxon>
        <taxon>Flavobacteriia</taxon>
        <taxon>Flavobacteriales</taxon>
        <taxon>Flavobacteriaceae</taxon>
        <taxon>Flavobacterium</taxon>
    </lineage>
</organism>
<keyword evidence="3" id="KW-1185">Reference proteome</keyword>
<dbReference type="NCBIfam" id="TIGR04191">
    <property type="entry name" value="YphP_YqiW"/>
    <property type="match status" value="1"/>
</dbReference>
<evidence type="ECO:0008006" key="4">
    <source>
        <dbReference type="Google" id="ProtNLM"/>
    </source>
</evidence>
<dbReference type="PANTHER" id="PTHR40052">
    <property type="entry name" value="UPF0403 PROTEIN YQIW-RELATED"/>
    <property type="match status" value="1"/>
</dbReference>
<dbReference type="AlphaFoldDB" id="A0A255ZNJ3"/>
<dbReference type="RefSeq" id="WP_094412856.1">
    <property type="nucleotide sequence ID" value="NZ_NOXV01000196.1"/>
</dbReference>
<sequence length="136" mass="14879">MYPEELVKPMRAELSEAGFEELHTADAVKDALSRKGTTLVVVNSVCGCAARNARPGAIMSLDSAKKPDNLITVFAGVDKEAVDAAREQMFPFPPSSPSMALFKDGELVHMLERHHIEGRPADMIAENLKDAYDEFC</sequence>
<name>A0A255ZNJ3_9FLAO</name>
<accession>A0A255ZNJ3</accession>
<reference evidence="2 3" key="1">
    <citation type="submission" date="2017-07" db="EMBL/GenBank/DDBJ databases">
        <title>Flavobacterium cyanobacteriorum sp. nov., isolated from cyanobacterial aggregates in a eutrophic lake.</title>
        <authorList>
            <person name="Cai H."/>
        </authorList>
    </citation>
    <scope>NUCLEOTIDE SEQUENCE [LARGE SCALE GENOMIC DNA]</scope>
    <source>
        <strain evidence="2 3">TH021</strain>
    </source>
</reference>
<dbReference type="EMBL" id="NOXV01000196">
    <property type="protein sequence ID" value="OYQ42494.1"/>
    <property type="molecule type" value="Genomic_DNA"/>
</dbReference>
<comment type="caution">
    <text evidence="2">The sequence shown here is derived from an EMBL/GenBank/DDBJ whole genome shotgun (WGS) entry which is preliminary data.</text>
</comment>
<proteinExistence type="inferred from homology"/>
<dbReference type="InterPro" id="IPR009474">
    <property type="entry name" value="BrxB/BrxA"/>
</dbReference>
<dbReference type="PANTHER" id="PTHR40052:SF2">
    <property type="entry name" value="BACILLIREDOXIN BRXA"/>
    <property type="match status" value="1"/>
</dbReference>
<dbReference type="Proteomes" id="UP000216605">
    <property type="component" value="Unassembled WGS sequence"/>
</dbReference>
<evidence type="ECO:0000256" key="1">
    <source>
        <dbReference type="ARBA" id="ARBA00038305"/>
    </source>
</evidence>
<evidence type="ECO:0000313" key="2">
    <source>
        <dbReference type="EMBL" id="OYQ42494.1"/>
    </source>
</evidence>
<dbReference type="Pfam" id="PF06491">
    <property type="entry name" value="Disulph_isomer"/>
    <property type="match status" value="1"/>
</dbReference>
<dbReference type="OrthoDB" id="9793981at2"/>
<protein>
    <recommendedName>
        <fullName evidence="4">BrxA/BrxB family bacilliredoxin</fullName>
    </recommendedName>
</protein>
<comment type="similarity">
    <text evidence="1">Belongs to the bacilliredoxin family.</text>
</comment>
<evidence type="ECO:0000313" key="3">
    <source>
        <dbReference type="Proteomes" id="UP000216605"/>
    </source>
</evidence>